<organism evidence="9 10">
    <name type="scientific">Megaselia scalaris</name>
    <name type="common">Humpbacked fly</name>
    <name type="synonym">Phora scalaris</name>
    <dbReference type="NCBI Taxonomy" id="36166"/>
    <lineage>
        <taxon>Eukaryota</taxon>
        <taxon>Metazoa</taxon>
        <taxon>Ecdysozoa</taxon>
        <taxon>Arthropoda</taxon>
        <taxon>Hexapoda</taxon>
        <taxon>Insecta</taxon>
        <taxon>Pterygota</taxon>
        <taxon>Neoptera</taxon>
        <taxon>Endopterygota</taxon>
        <taxon>Diptera</taxon>
        <taxon>Brachycera</taxon>
        <taxon>Muscomorpha</taxon>
        <taxon>Platypezoidea</taxon>
        <taxon>Phoridae</taxon>
        <taxon>Megaseliini</taxon>
        <taxon>Megaselia</taxon>
    </lineage>
</organism>
<dbReference type="InterPro" id="IPR027417">
    <property type="entry name" value="P-loop_NTPase"/>
</dbReference>
<dbReference type="STRING" id="36166.T1GUV3"/>
<dbReference type="InterPro" id="IPR050352">
    <property type="entry name" value="ABCG_transporters"/>
</dbReference>
<dbReference type="OMA" id="NEANDMD"/>
<evidence type="ECO:0000256" key="6">
    <source>
        <dbReference type="ARBA" id="ARBA00023136"/>
    </source>
</evidence>
<dbReference type="GO" id="GO:0005524">
    <property type="term" value="F:ATP binding"/>
    <property type="evidence" value="ECO:0007669"/>
    <property type="project" value="InterPro"/>
</dbReference>
<dbReference type="PANTHER" id="PTHR48041">
    <property type="entry name" value="ABC TRANSPORTER G FAMILY MEMBER 28"/>
    <property type="match status" value="1"/>
</dbReference>
<evidence type="ECO:0000313" key="10">
    <source>
        <dbReference type="Proteomes" id="UP000015102"/>
    </source>
</evidence>
<accession>T1GUV3</accession>
<keyword evidence="10" id="KW-1185">Reference proteome</keyword>
<sequence length="165" mass="18841">MWMASTLKISNKSMNMKERELLVENILDSLSLTKARLTKCCQLSGGQKKRLSIALELIDNPPILFLDEPTTGLDSSTCYDTCMLLNQIAKEGRTIVCTIHQPSSTIFEMFNHIYVVKNGYCVYQGTPKNTVPFLREIGMNCPEYHNPADYRKYFDLFLEPGKMNN</sequence>
<dbReference type="EMBL" id="CAQQ02137546">
    <property type="status" value="NOT_ANNOTATED_CDS"/>
    <property type="molecule type" value="Genomic_DNA"/>
</dbReference>
<protein>
    <recommendedName>
        <fullName evidence="11">ABC transporter domain-containing protein</fullName>
    </recommendedName>
</protein>
<dbReference type="GO" id="GO:0140359">
    <property type="term" value="F:ABC-type transporter activity"/>
    <property type="evidence" value="ECO:0007669"/>
    <property type="project" value="InterPro"/>
</dbReference>
<evidence type="ECO:0000256" key="3">
    <source>
        <dbReference type="ARBA" id="ARBA00022448"/>
    </source>
</evidence>
<evidence type="ECO:0000256" key="1">
    <source>
        <dbReference type="ARBA" id="ARBA00004141"/>
    </source>
</evidence>
<dbReference type="HOGENOM" id="CLU_000604_1_10_1"/>
<comment type="subcellular location">
    <subcellularLocation>
        <location evidence="1">Membrane</location>
        <topology evidence="1">Multi-pass membrane protein</topology>
    </subcellularLocation>
</comment>
<name>T1GUV3_MEGSC</name>
<evidence type="ECO:0000259" key="7">
    <source>
        <dbReference type="Pfam" id="PF00005"/>
    </source>
</evidence>
<dbReference type="PANTHER" id="PTHR48041:SF32">
    <property type="entry name" value="PROTEIN WHITE-LIKE PROTEIN"/>
    <property type="match status" value="1"/>
</dbReference>
<dbReference type="Pfam" id="PF00005">
    <property type="entry name" value="ABC_tran"/>
    <property type="match status" value="1"/>
</dbReference>
<keyword evidence="3" id="KW-0813">Transport</keyword>
<reference evidence="9" key="2">
    <citation type="submission" date="2015-06" db="UniProtKB">
        <authorList>
            <consortium name="EnsemblMetazoa"/>
        </authorList>
    </citation>
    <scope>IDENTIFICATION</scope>
</reference>
<dbReference type="GO" id="GO:0005886">
    <property type="term" value="C:plasma membrane"/>
    <property type="evidence" value="ECO:0007669"/>
    <property type="project" value="TreeGrafter"/>
</dbReference>
<dbReference type="GO" id="GO:0016887">
    <property type="term" value="F:ATP hydrolysis activity"/>
    <property type="evidence" value="ECO:0007669"/>
    <property type="project" value="InterPro"/>
</dbReference>
<evidence type="ECO:0000256" key="5">
    <source>
        <dbReference type="ARBA" id="ARBA00022989"/>
    </source>
</evidence>
<feature type="domain" description="ABC transporter family G" evidence="8">
    <location>
        <begin position="100"/>
        <end position="155"/>
    </location>
</feature>
<keyword evidence="4" id="KW-0812">Transmembrane</keyword>
<evidence type="ECO:0008006" key="11">
    <source>
        <dbReference type="Google" id="ProtNLM"/>
    </source>
</evidence>
<keyword evidence="5" id="KW-1133">Transmembrane helix</keyword>
<dbReference type="Pfam" id="PF19055">
    <property type="entry name" value="ABC2_membrane_7"/>
    <property type="match status" value="1"/>
</dbReference>
<dbReference type="EnsemblMetazoa" id="MESCA007524-RA">
    <property type="protein sequence ID" value="MESCA007524-PA"/>
    <property type="gene ID" value="MESCA007524"/>
</dbReference>
<evidence type="ECO:0000256" key="2">
    <source>
        <dbReference type="ARBA" id="ARBA00005814"/>
    </source>
</evidence>
<feature type="domain" description="ABC transporter" evidence="7">
    <location>
        <begin position="16"/>
        <end position="71"/>
    </location>
</feature>
<dbReference type="Gene3D" id="3.40.50.300">
    <property type="entry name" value="P-loop containing nucleotide triphosphate hydrolases"/>
    <property type="match status" value="1"/>
</dbReference>
<evidence type="ECO:0000259" key="8">
    <source>
        <dbReference type="Pfam" id="PF19055"/>
    </source>
</evidence>
<dbReference type="InterPro" id="IPR003439">
    <property type="entry name" value="ABC_transporter-like_ATP-bd"/>
</dbReference>
<dbReference type="AlphaFoldDB" id="T1GUV3"/>
<keyword evidence="6" id="KW-0472">Membrane</keyword>
<comment type="similarity">
    <text evidence="2">Belongs to the ABC transporter superfamily. ABCG family. Eye pigment precursor importer (TC 3.A.1.204) subfamily.</text>
</comment>
<dbReference type="Proteomes" id="UP000015102">
    <property type="component" value="Unassembled WGS sequence"/>
</dbReference>
<proteinExistence type="inferred from homology"/>
<dbReference type="InterPro" id="IPR043926">
    <property type="entry name" value="ABCG_dom"/>
</dbReference>
<reference evidence="10" key="1">
    <citation type="submission" date="2013-02" db="EMBL/GenBank/DDBJ databases">
        <authorList>
            <person name="Hughes D."/>
        </authorList>
    </citation>
    <scope>NUCLEOTIDE SEQUENCE</scope>
    <source>
        <strain>Durham</strain>
        <strain evidence="10">NC isolate 2 -- Noor lab</strain>
    </source>
</reference>
<evidence type="ECO:0000256" key="4">
    <source>
        <dbReference type="ARBA" id="ARBA00022692"/>
    </source>
</evidence>
<dbReference type="SUPFAM" id="SSF52540">
    <property type="entry name" value="P-loop containing nucleoside triphosphate hydrolases"/>
    <property type="match status" value="1"/>
</dbReference>
<evidence type="ECO:0000313" key="9">
    <source>
        <dbReference type="EnsemblMetazoa" id="MESCA007524-PA"/>
    </source>
</evidence>